<feature type="region of interest" description="Disordered" evidence="1">
    <location>
        <begin position="1"/>
        <end position="39"/>
    </location>
</feature>
<accession>A0A0G2F4A3</accession>
<dbReference type="EMBL" id="LCWF01000006">
    <property type="protein sequence ID" value="KKY29089.1"/>
    <property type="molecule type" value="Genomic_DNA"/>
</dbReference>
<sequence>MAECGDSGPMKMGKSTESDIGPPPPPTPPSPTRVRNRRKRYLDLHSEYFSDPSLELADPLLYDRLIRRFQTPKERESEGRAKGYSGILQADIMRSEAKLAALRQPKSMTMFTYKRGENGEIFAEEKDEVPITKEDGQRRWKWEMELRFLRGDDEDFDYKAVDESDQWDDWDTERRESLEQWLSNEEPEWITADGTKGVEMELKGETGIQDF</sequence>
<reference evidence="3 4" key="1">
    <citation type="submission" date="2015-05" db="EMBL/GenBank/DDBJ databases">
        <title>Distinctive expansion of gene families associated with plant cell wall degradation and secondary metabolism in the genomes of grapevine trunk pathogens.</title>
        <authorList>
            <person name="Lawrence D.P."/>
            <person name="Travadon R."/>
            <person name="Rolshausen P.E."/>
            <person name="Baumgartner K."/>
        </authorList>
    </citation>
    <scope>NUCLEOTIDE SEQUENCE [LARGE SCALE GENOMIC DNA]</scope>
    <source>
        <strain evidence="3">UCRPC4</strain>
    </source>
</reference>
<proteinExistence type="predicted"/>
<protein>
    <recommendedName>
        <fullName evidence="2">CCD97-like C-terminal domain-containing protein</fullName>
    </recommendedName>
</protein>
<dbReference type="InterPro" id="IPR040233">
    <property type="entry name" value="CCD97-like_C"/>
</dbReference>
<dbReference type="InterPro" id="IPR018613">
    <property type="entry name" value="Ccdc97-like"/>
</dbReference>
<organism evidence="3 4">
    <name type="scientific">Phaeomoniella chlamydospora</name>
    <name type="common">Phaeoacremonium chlamydosporum</name>
    <dbReference type="NCBI Taxonomy" id="158046"/>
    <lineage>
        <taxon>Eukaryota</taxon>
        <taxon>Fungi</taxon>
        <taxon>Dikarya</taxon>
        <taxon>Ascomycota</taxon>
        <taxon>Pezizomycotina</taxon>
        <taxon>Eurotiomycetes</taxon>
        <taxon>Chaetothyriomycetidae</taxon>
        <taxon>Phaeomoniellales</taxon>
        <taxon>Phaeomoniellaceae</taxon>
        <taxon>Phaeomoniella</taxon>
    </lineage>
</organism>
<reference evidence="3 4" key="2">
    <citation type="submission" date="2015-05" db="EMBL/GenBank/DDBJ databases">
        <authorList>
            <person name="Morales-Cruz A."/>
            <person name="Amrine K.C."/>
            <person name="Cantu D."/>
        </authorList>
    </citation>
    <scope>NUCLEOTIDE SEQUENCE [LARGE SCALE GENOMIC DNA]</scope>
    <source>
        <strain evidence="3">UCRPC4</strain>
    </source>
</reference>
<feature type="domain" description="CCD97-like C-terminal" evidence="2">
    <location>
        <begin position="36"/>
        <end position="131"/>
    </location>
</feature>
<feature type="compositionally biased region" description="Pro residues" evidence="1">
    <location>
        <begin position="21"/>
        <end position="31"/>
    </location>
</feature>
<comment type="caution">
    <text evidence="3">The sequence shown here is derived from an EMBL/GenBank/DDBJ whole genome shotgun (WGS) entry which is preliminary data.</text>
</comment>
<dbReference type="PANTHER" id="PTHR31840:SF1">
    <property type="entry name" value="COILED-COIL DOMAIN-CONTAINING PROTEIN 97"/>
    <property type="match status" value="1"/>
</dbReference>
<keyword evidence="4" id="KW-1185">Reference proteome</keyword>
<dbReference type="OrthoDB" id="333176at2759"/>
<gene>
    <name evidence="3" type="ORF">UCRPC4_g00278</name>
</gene>
<evidence type="ECO:0000259" key="2">
    <source>
        <dbReference type="Pfam" id="PF09747"/>
    </source>
</evidence>
<dbReference type="Pfam" id="PF09747">
    <property type="entry name" value="CCD97-like_C"/>
    <property type="match status" value="1"/>
</dbReference>
<dbReference type="AlphaFoldDB" id="A0A0G2F4A3"/>
<name>A0A0G2F4A3_PHACM</name>
<dbReference type="PANTHER" id="PTHR31840">
    <property type="entry name" value="COILED-COIL DOMAIN-CONTAINING PROTEIN 97"/>
    <property type="match status" value="1"/>
</dbReference>
<evidence type="ECO:0000313" key="3">
    <source>
        <dbReference type="EMBL" id="KKY29089.1"/>
    </source>
</evidence>
<evidence type="ECO:0000256" key="1">
    <source>
        <dbReference type="SAM" id="MobiDB-lite"/>
    </source>
</evidence>
<evidence type="ECO:0000313" key="4">
    <source>
        <dbReference type="Proteomes" id="UP000053317"/>
    </source>
</evidence>
<dbReference type="Proteomes" id="UP000053317">
    <property type="component" value="Unassembled WGS sequence"/>
</dbReference>